<feature type="region of interest" description="Disordered" evidence="1">
    <location>
        <begin position="343"/>
        <end position="364"/>
    </location>
</feature>
<evidence type="ECO:0000313" key="2">
    <source>
        <dbReference type="EMBL" id="SZX73285.1"/>
    </source>
</evidence>
<gene>
    <name evidence="2" type="ORF">BQ4739_LOCUS13390</name>
</gene>
<feature type="compositionally biased region" description="Polar residues" evidence="1">
    <location>
        <begin position="420"/>
        <end position="430"/>
    </location>
</feature>
<sequence length="583" mass="57911">MCATARNGVMNARSRTQLPDERALTGLPDTTAAAEEQQLDIPVRYVASDAIHHAHSWRAQQKYPVASFVPSAELLQLELQPQLLQGLVEQAVVTTIARLACSMDQHGSPMAAAAAAAGTLWQADQQQQLDAAATAVDQKSAFVRQFLAVDAQAALVGSSACTSIASHWANSSTPLAATEAGLLTWQQQLPSSPVLPPHGGLSALGGADAVSAAAFFRGNCAKGPATAPGPAPPPPAASRGRPAPVRRRTFSGMQHAMPARSAAAATAPATPYMAGSGLHAPWTPSTGSACISCPPHLLSSSLARASSTGDIAAFPAGAIKAVRRNSSGNSCCSRLSDCSSGFASSRSSSDGGSSSSSSPEALPTPSAITACTSCGQLQPPAAAAAAASPARRLLLQPLQLQPPSVGARQPSPPQALRGAGNTTPGKTSPRSKFVSPATPPSPGAGSFAGAPACAPAGCSSGSRFVVAPPRALLQRGACGGAELRASVGRYRRFSTSMSGLAGEASSLSDGALGAAGSVLDSARFGGGECARFRWAGCSLDGRVLGCGGMPSSPSGAACGGGGAAAYAAAMAAVSTGSAGMAGQ</sequence>
<feature type="region of interest" description="Disordered" evidence="1">
    <location>
        <begin position="224"/>
        <end position="244"/>
    </location>
</feature>
<accession>A0A383W6K5</accession>
<reference evidence="2 3" key="1">
    <citation type="submission" date="2016-10" db="EMBL/GenBank/DDBJ databases">
        <authorList>
            <person name="Cai Z."/>
        </authorList>
    </citation>
    <scope>NUCLEOTIDE SEQUENCE [LARGE SCALE GENOMIC DNA]</scope>
</reference>
<organism evidence="2 3">
    <name type="scientific">Tetradesmus obliquus</name>
    <name type="common">Green alga</name>
    <name type="synonym">Acutodesmus obliquus</name>
    <dbReference type="NCBI Taxonomy" id="3088"/>
    <lineage>
        <taxon>Eukaryota</taxon>
        <taxon>Viridiplantae</taxon>
        <taxon>Chlorophyta</taxon>
        <taxon>core chlorophytes</taxon>
        <taxon>Chlorophyceae</taxon>
        <taxon>CS clade</taxon>
        <taxon>Sphaeropleales</taxon>
        <taxon>Scenedesmaceae</taxon>
        <taxon>Tetradesmus</taxon>
    </lineage>
</organism>
<feature type="compositionally biased region" description="Pro residues" evidence="1">
    <location>
        <begin position="227"/>
        <end position="236"/>
    </location>
</feature>
<dbReference type="AlphaFoldDB" id="A0A383W6K5"/>
<name>A0A383W6K5_TETOB</name>
<feature type="region of interest" description="Disordered" evidence="1">
    <location>
        <begin position="402"/>
        <end position="446"/>
    </location>
</feature>
<keyword evidence="3" id="KW-1185">Reference proteome</keyword>
<evidence type="ECO:0000313" key="3">
    <source>
        <dbReference type="Proteomes" id="UP000256970"/>
    </source>
</evidence>
<feature type="compositionally biased region" description="Low complexity" evidence="1">
    <location>
        <begin position="343"/>
        <end position="358"/>
    </location>
</feature>
<dbReference type="Proteomes" id="UP000256970">
    <property type="component" value="Unassembled WGS sequence"/>
</dbReference>
<proteinExistence type="predicted"/>
<evidence type="ECO:0000256" key="1">
    <source>
        <dbReference type="SAM" id="MobiDB-lite"/>
    </source>
</evidence>
<protein>
    <submittedName>
        <fullName evidence="2">Uncharacterized protein</fullName>
    </submittedName>
</protein>
<dbReference type="EMBL" id="FNXT01001188">
    <property type="protein sequence ID" value="SZX73285.1"/>
    <property type="molecule type" value="Genomic_DNA"/>
</dbReference>